<sequence length="299" mass="32992">METLRSLTKEWICGSPMKDSCRTARRGADFAVHSRHEHVTEGLIQSFKDVYRNGTTNACRTVNPSRRKRTRTSAKKSALRGSEGYKSREPGTKRGSSRLFAVWADKDFTTEGLRTERLVDQDLVRSCQSRSSPDSPEAGSDLVSIELSASTKTSCDSSCRSAVNPELAERKEEELDILPSPEGGVIVLTSEKGSAFHPLIISRLAVNGVRRLARWVHVKQGRSCKPAPAMGHGDGKDDPGGGNSIVVRIRREGDDNFSVVEGDDGRMDHDSDNEDRHSVRCMTRLVEQDGEKIKIPGKQ</sequence>
<feature type="region of interest" description="Disordered" evidence="1">
    <location>
        <begin position="223"/>
        <end position="244"/>
    </location>
</feature>
<organism evidence="2 3">
    <name type="scientific">Tenebrio molitor</name>
    <name type="common">Yellow mealworm beetle</name>
    <dbReference type="NCBI Taxonomy" id="7067"/>
    <lineage>
        <taxon>Eukaryota</taxon>
        <taxon>Metazoa</taxon>
        <taxon>Ecdysozoa</taxon>
        <taxon>Arthropoda</taxon>
        <taxon>Hexapoda</taxon>
        <taxon>Insecta</taxon>
        <taxon>Pterygota</taxon>
        <taxon>Neoptera</taxon>
        <taxon>Endopterygota</taxon>
        <taxon>Coleoptera</taxon>
        <taxon>Polyphaga</taxon>
        <taxon>Cucujiformia</taxon>
        <taxon>Tenebrionidae</taxon>
        <taxon>Tenebrio</taxon>
    </lineage>
</organism>
<feature type="compositionally biased region" description="Basic and acidic residues" evidence="1">
    <location>
        <begin position="83"/>
        <end position="92"/>
    </location>
</feature>
<name>A0A8J6HVE5_TENMO</name>
<evidence type="ECO:0000313" key="2">
    <source>
        <dbReference type="EMBL" id="KAH0821007.1"/>
    </source>
</evidence>
<evidence type="ECO:0000256" key="1">
    <source>
        <dbReference type="SAM" id="MobiDB-lite"/>
    </source>
</evidence>
<feature type="region of interest" description="Disordered" evidence="1">
    <location>
        <begin position="256"/>
        <end position="277"/>
    </location>
</feature>
<proteinExistence type="predicted"/>
<accession>A0A8J6HVE5</accession>
<protein>
    <submittedName>
        <fullName evidence="2">Uncharacterized protein</fullName>
    </submittedName>
</protein>
<dbReference type="EMBL" id="JABDTM020009708">
    <property type="protein sequence ID" value="KAH0821007.1"/>
    <property type="molecule type" value="Genomic_DNA"/>
</dbReference>
<feature type="region of interest" description="Disordered" evidence="1">
    <location>
        <begin position="58"/>
        <end position="93"/>
    </location>
</feature>
<dbReference type="AlphaFoldDB" id="A0A8J6HVE5"/>
<reference evidence="2" key="2">
    <citation type="submission" date="2021-08" db="EMBL/GenBank/DDBJ databases">
        <authorList>
            <person name="Eriksson T."/>
        </authorList>
    </citation>
    <scope>NUCLEOTIDE SEQUENCE</scope>
    <source>
        <strain evidence="2">Stoneville</strain>
        <tissue evidence="2">Whole head</tissue>
    </source>
</reference>
<reference evidence="2" key="1">
    <citation type="journal article" date="2020" name="J Insects Food Feed">
        <title>The yellow mealworm (Tenebrio molitor) genome: a resource for the emerging insects as food and feed industry.</title>
        <authorList>
            <person name="Eriksson T."/>
            <person name="Andere A."/>
            <person name="Kelstrup H."/>
            <person name="Emery V."/>
            <person name="Picard C."/>
        </authorList>
    </citation>
    <scope>NUCLEOTIDE SEQUENCE</scope>
    <source>
        <strain evidence="2">Stoneville</strain>
        <tissue evidence="2">Whole head</tissue>
    </source>
</reference>
<gene>
    <name evidence="2" type="ORF">GEV33_001784</name>
</gene>
<feature type="compositionally biased region" description="Basic and acidic residues" evidence="1">
    <location>
        <begin position="263"/>
        <end position="277"/>
    </location>
</feature>
<evidence type="ECO:0000313" key="3">
    <source>
        <dbReference type="Proteomes" id="UP000719412"/>
    </source>
</evidence>
<dbReference type="Proteomes" id="UP000719412">
    <property type="component" value="Unassembled WGS sequence"/>
</dbReference>
<comment type="caution">
    <text evidence="2">The sequence shown here is derived from an EMBL/GenBank/DDBJ whole genome shotgun (WGS) entry which is preliminary data.</text>
</comment>
<keyword evidence="3" id="KW-1185">Reference proteome</keyword>
<feature type="compositionally biased region" description="Basic residues" evidence="1">
    <location>
        <begin position="65"/>
        <end position="78"/>
    </location>
</feature>